<evidence type="ECO:0008006" key="6">
    <source>
        <dbReference type="Google" id="ProtNLM"/>
    </source>
</evidence>
<protein>
    <recommendedName>
        <fullName evidence="6">Ig-like domain-containing protein</fullName>
    </recommendedName>
</protein>
<proteinExistence type="predicted"/>
<dbReference type="EMBL" id="VCEA01000002">
    <property type="protein sequence ID" value="KAB0350812.1"/>
    <property type="molecule type" value="Genomic_DNA"/>
</dbReference>
<keyword evidence="2" id="KW-1015">Disulfide bond</keyword>
<dbReference type="GO" id="GO:0002764">
    <property type="term" value="P:immune response-regulating signaling pathway"/>
    <property type="evidence" value="ECO:0007669"/>
    <property type="project" value="TreeGrafter"/>
</dbReference>
<comment type="caution">
    <text evidence="4">The sequence shown here is derived from an EMBL/GenBank/DDBJ whole genome shotgun (WGS) entry which is preliminary data.</text>
</comment>
<dbReference type="FunFam" id="2.60.40.10:FF:000049">
    <property type="entry name" value="Leukocyte immunoglobulin-like receptor subfamily B member 1"/>
    <property type="match status" value="1"/>
</dbReference>
<dbReference type="Proteomes" id="UP000326458">
    <property type="component" value="Unassembled WGS sequence"/>
</dbReference>
<evidence type="ECO:0000313" key="5">
    <source>
        <dbReference type="Proteomes" id="UP000326458"/>
    </source>
</evidence>
<reference evidence="4 5" key="1">
    <citation type="submission" date="2019-06" db="EMBL/GenBank/DDBJ databases">
        <title>Discovery of a novel chromosome fission-fusion reversal in muntjac.</title>
        <authorList>
            <person name="Mudd A.B."/>
            <person name="Bredeson J.V."/>
            <person name="Baum R."/>
            <person name="Hockemeyer D."/>
            <person name="Rokhsar D.S."/>
        </authorList>
    </citation>
    <scope>NUCLEOTIDE SEQUENCE [LARGE SCALE GENOMIC DNA]</scope>
    <source>
        <strain evidence="4">UTSW_UCB_Mm</strain>
        <tissue evidence="4">Fibroblast cell line</tissue>
    </source>
</reference>
<gene>
    <name evidence="4" type="ORF">FD754_015669</name>
</gene>
<keyword evidence="1" id="KW-0732">Signal</keyword>
<dbReference type="AlphaFoldDB" id="A0A5N3VNP3"/>
<dbReference type="InterPro" id="IPR050412">
    <property type="entry name" value="Ig-like_Receptors_ImmuneReg"/>
</dbReference>
<evidence type="ECO:0000256" key="1">
    <source>
        <dbReference type="ARBA" id="ARBA00022729"/>
    </source>
</evidence>
<keyword evidence="3" id="KW-0393">Immunoglobulin domain</keyword>
<dbReference type="InterPro" id="IPR036179">
    <property type="entry name" value="Ig-like_dom_sf"/>
</dbReference>
<evidence type="ECO:0000313" key="4">
    <source>
        <dbReference type="EMBL" id="KAB0350812.1"/>
    </source>
</evidence>
<dbReference type="GO" id="GO:0005886">
    <property type="term" value="C:plasma membrane"/>
    <property type="evidence" value="ECO:0007669"/>
    <property type="project" value="TreeGrafter"/>
</dbReference>
<keyword evidence="5" id="KW-1185">Reference proteome</keyword>
<organism evidence="4 5">
    <name type="scientific">Muntiacus muntjak</name>
    <name type="common">Barking deer</name>
    <name type="synonym">Indian muntjac</name>
    <dbReference type="NCBI Taxonomy" id="9888"/>
    <lineage>
        <taxon>Eukaryota</taxon>
        <taxon>Metazoa</taxon>
        <taxon>Chordata</taxon>
        <taxon>Craniata</taxon>
        <taxon>Vertebrata</taxon>
        <taxon>Euteleostomi</taxon>
        <taxon>Mammalia</taxon>
        <taxon>Eutheria</taxon>
        <taxon>Laurasiatheria</taxon>
        <taxon>Artiodactyla</taxon>
        <taxon>Ruminantia</taxon>
        <taxon>Pecora</taxon>
        <taxon>Cervidae</taxon>
        <taxon>Muntiacinae</taxon>
        <taxon>Muntiacus</taxon>
    </lineage>
</organism>
<evidence type="ECO:0000256" key="3">
    <source>
        <dbReference type="ARBA" id="ARBA00023319"/>
    </source>
</evidence>
<dbReference type="InterPro" id="IPR013783">
    <property type="entry name" value="Ig-like_fold"/>
</dbReference>
<dbReference type="PANTHER" id="PTHR11738:SF129">
    <property type="entry name" value="LEUKOCYTE-ASSOCIATED IMMUNOGLOBULIN-LIKE RECEPTOR 1"/>
    <property type="match status" value="1"/>
</dbReference>
<accession>A0A5N3VNP3</accession>
<sequence>MAPGPSTLLGLALAQTEVMGRFGTLPRPSISAEPGSVVPWGRPVSIVCRGPAGVRSFLLEKDDRHNYKVLGVTSRGEQETEAKFRITALREDAVGRYRCIYETESGWSQRSEALNTTSVRNSVKEKCVCVYLQRYIYLHRLLLPPVQAQGAPRPRPLSQARAGTACLPASPPCLVLLATPPCGAQGTLLGVMGQPGWDGASGRMDVLLCPGLLQARILQRVAMPSSRGSSPPSDRTRVS</sequence>
<dbReference type="SUPFAM" id="SSF48726">
    <property type="entry name" value="Immunoglobulin"/>
    <property type="match status" value="1"/>
</dbReference>
<name>A0A5N3VNP3_MUNMU</name>
<dbReference type="PANTHER" id="PTHR11738">
    <property type="entry name" value="MHC CLASS I NK CELL RECEPTOR"/>
    <property type="match status" value="1"/>
</dbReference>
<dbReference type="Gene3D" id="2.60.40.10">
    <property type="entry name" value="Immunoglobulins"/>
    <property type="match status" value="1"/>
</dbReference>
<evidence type="ECO:0000256" key="2">
    <source>
        <dbReference type="ARBA" id="ARBA00023157"/>
    </source>
</evidence>